<sequence>MDEPDDMIGRKSNCCPSVFKHSVQACRAYSGLYTPFHFSLPDI</sequence>
<dbReference type="AlphaFoldDB" id="A0A0E9RKY4"/>
<accession>A0A0E9RKY4</accession>
<evidence type="ECO:0000313" key="1">
    <source>
        <dbReference type="EMBL" id="JAH29130.1"/>
    </source>
</evidence>
<dbReference type="EMBL" id="GBXM01079447">
    <property type="protein sequence ID" value="JAH29130.1"/>
    <property type="molecule type" value="Transcribed_RNA"/>
</dbReference>
<reference evidence="1" key="1">
    <citation type="submission" date="2014-11" db="EMBL/GenBank/DDBJ databases">
        <authorList>
            <person name="Amaro Gonzalez C."/>
        </authorList>
    </citation>
    <scope>NUCLEOTIDE SEQUENCE</scope>
</reference>
<reference evidence="1" key="2">
    <citation type="journal article" date="2015" name="Fish Shellfish Immunol.">
        <title>Early steps in the European eel (Anguilla anguilla)-Vibrio vulnificus interaction in the gills: Role of the RtxA13 toxin.</title>
        <authorList>
            <person name="Callol A."/>
            <person name="Pajuelo D."/>
            <person name="Ebbesson L."/>
            <person name="Teles M."/>
            <person name="MacKenzie S."/>
            <person name="Amaro C."/>
        </authorList>
    </citation>
    <scope>NUCLEOTIDE SEQUENCE</scope>
</reference>
<proteinExistence type="predicted"/>
<name>A0A0E9RKY4_ANGAN</name>
<protein>
    <submittedName>
        <fullName evidence="1">Uncharacterized protein</fullName>
    </submittedName>
</protein>
<organism evidence="1">
    <name type="scientific">Anguilla anguilla</name>
    <name type="common">European freshwater eel</name>
    <name type="synonym">Muraena anguilla</name>
    <dbReference type="NCBI Taxonomy" id="7936"/>
    <lineage>
        <taxon>Eukaryota</taxon>
        <taxon>Metazoa</taxon>
        <taxon>Chordata</taxon>
        <taxon>Craniata</taxon>
        <taxon>Vertebrata</taxon>
        <taxon>Euteleostomi</taxon>
        <taxon>Actinopterygii</taxon>
        <taxon>Neopterygii</taxon>
        <taxon>Teleostei</taxon>
        <taxon>Anguilliformes</taxon>
        <taxon>Anguillidae</taxon>
        <taxon>Anguilla</taxon>
    </lineage>
</organism>